<feature type="region of interest" description="Disordered" evidence="1">
    <location>
        <begin position="1"/>
        <end position="33"/>
    </location>
</feature>
<dbReference type="RefSeq" id="XP_015660318.1">
    <property type="nucleotide sequence ID" value="XM_015801698.1"/>
</dbReference>
<dbReference type="OrthoDB" id="269884at2759"/>
<evidence type="ECO:0000313" key="4">
    <source>
        <dbReference type="Proteomes" id="UP000037923"/>
    </source>
</evidence>
<dbReference type="OMA" id="HIDFGMV"/>
<reference evidence="3 4" key="1">
    <citation type="submission" date="2015-07" db="EMBL/GenBank/DDBJ databases">
        <title>High-quality genome of monoxenous trypanosomatid Leptomonas pyrrhocoris.</title>
        <authorList>
            <person name="Flegontov P."/>
            <person name="Butenko A."/>
            <person name="Firsov S."/>
            <person name="Vlcek C."/>
            <person name="Logacheva M.D."/>
            <person name="Field M."/>
            <person name="Filatov D."/>
            <person name="Flegontova O."/>
            <person name="Gerasimov E."/>
            <person name="Jackson A.P."/>
            <person name="Kelly S."/>
            <person name="Opperdoes F."/>
            <person name="O'Reilly A."/>
            <person name="Votypka J."/>
            <person name="Yurchenko V."/>
            <person name="Lukes J."/>
        </authorList>
    </citation>
    <scope>NUCLEOTIDE SEQUENCE [LARGE SCALE GENOMIC DNA]</scope>
    <source>
        <strain evidence="3">H10</strain>
    </source>
</reference>
<gene>
    <name evidence="3" type="ORF">ABB37_04129</name>
</gene>
<dbReference type="Proteomes" id="UP000037923">
    <property type="component" value="Unassembled WGS sequence"/>
</dbReference>
<name>A0A0M9G4D0_LEPPY</name>
<feature type="compositionally biased region" description="Low complexity" evidence="1">
    <location>
        <begin position="1"/>
        <end position="14"/>
    </location>
</feature>
<feature type="transmembrane region" description="Helical" evidence="2">
    <location>
        <begin position="75"/>
        <end position="98"/>
    </location>
</feature>
<dbReference type="AlphaFoldDB" id="A0A0M9G4D0"/>
<accession>A0A0M9G4D0</accession>
<evidence type="ECO:0000256" key="2">
    <source>
        <dbReference type="SAM" id="Phobius"/>
    </source>
</evidence>
<evidence type="ECO:0000313" key="3">
    <source>
        <dbReference type="EMBL" id="KPA81879.1"/>
    </source>
</evidence>
<organism evidence="3 4">
    <name type="scientific">Leptomonas pyrrhocoris</name>
    <name type="common">Firebug parasite</name>
    <dbReference type="NCBI Taxonomy" id="157538"/>
    <lineage>
        <taxon>Eukaryota</taxon>
        <taxon>Discoba</taxon>
        <taxon>Euglenozoa</taxon>
        <taxon>Kinetoplastea</taxon>
        <taxon>Metakinetoplastina</taxon>
        <taxon>Trypanosomatida</taxon>
        <taxon>Trypanosomatidae</taxon>
        <taxon>Leishmaniinae</taxon>
        <taxon>Leptomonas</taxon>
    </lineage>
</organism>
<keyword evidence="2" id="KW-0812">Transmembrane</keyword>
<keyword evidence="4" id="KW-1185">Reference proteome</keyword>
<protein>
    <submittedName>
        <fullName evidence="3">Uncharacterized protein</fullName>
    </submittedName>
</protein>
<sequence length="273" mass="31739">MASSSSSVASSVASHFPERTSTPPPWKGAATGGSSRTLHGLLLTDLWMQPLHARSRTRERLGHIDFGMVIPPVRAFVYSMLVPYLCYPIALVHLYGFYRCARTMVFPKYYKRQRYSDRVMYGVQKRVYDSRQKRVMETQIDDVQEIQHALQVVGAARNTFVDDPSRQGTAYFVVEQRIMKAEAVFTGENWAWAFISDTCRYVTPLLFAYLFHPSCKRMTVDLRLWRQGRLQWRQIRHPVLNFFKSYNEYNKAMRRINVVKPAPKGAQPWSKNL</sequence>
<dbReference type="EMBL" id="LGTL01000006">
    <property type="protein sequence ID" value="KPA81879.1"/>
    <property type="molecule type" value="Genomic_DNA"/>
</dbReference>
<dbReference type="GeneID" id="26904420"/>
<evidence type="ECO:0000256" key="1">
    <source>
        <dbReference type="SAM" id="MobiDB-lite"/>
    </source>
</evidence>
<proteinExistence type="predicted"/>
<dbReference type="VEuPathDB" id="TriTrypDB:LpyrH10_06_4990"/>
<comment type="caution">
    <text evidence="3">The sequence shown here is derived from an EMBL/GenBank/DDBJ whole genome shotgun (WGS) entry which is preliminary data.</text>
</comment>
<keyword evidence="2" id="KW-1133">Transmembrane helix</keyword>
<keyword evidence="2" id="KW-0472">Membrane</keyword>